<dbReference type="SMART" id="SM00248">
    <property type="entry name" value="ANK"/>
    <property type="match status" value="2"/>
</dbReference>
<gene>
    <name evidence="5" type="ORF">RM538_10990</name>
</gene>
<evidence type="ECO:0000256" key="4">
    <source>
        <dbReference type="SAM" id="SignalP"/>
    </source>
</evidence>
<evidence type="ECO:0000256" key="3">
    <source>
        <dbReference type="PROSITE-ProRule" id="PRU00023"/>
    </source>
</evidence>
<evidence type="ECO:0000256" key="2">
    <source>
        <dbReference type="ARBA" id="ARBA00023043"/>
    </source>
</evidence>
<sequence>MKKSILVVALAVGFAFTNLQAATTNETTTTVEVVTKKKASPLVLAISKGDIDGVKKLIELGADVNKKSNGMYPVHFAARYNKVEIMELLVKAGAKTNKRCDLGYTVKKHAQLSKATDVIRYLEKLA</sequence>
<protein>
    <submittedName>
        <fullName evidence="5">Ankyrin repeat domain-containing protein</fullName>
    </submittedName>
</protein>
<reference evidence="5 6" key="1">
    <citation type="submission" date="2023-09" db="EMBL/GenBank/DDBJ databases">
        <authorList>
            <person name="Rey-Velasco X."/>
        </authorList>
    </citation>
    <scope>NUCLEOTIDE SEQUENCE [LARGE SCALE GENOMIC DNA]</scope>
    <source>
        <strain evidence="5 6">W242</strain>
    </source>
</reference>
<dbReference type="PANTHER" id="PTHR24171">
    <property type="entry name" value="ANKYRIN REPEAT DOMAIN-CONTAINING PROTEIN 39-RELATED"/>
    <property type="match status" value="1"/>
</dbReference>
<dbReference type="RefSeq" id="WP_311333485.1">
    <property type="nucleotide sequence ID" value="NZ_JAVRHZ010000007.1"/>
</dbReference>
<accession>A0ABU2YEB3</accession>
<feature type="repeat" description="ANK" evidence="3">
    <location>
        <begin position="37"/>
        <end position="69"/>
    </location>
</feature>
<keyword evidence="1" id="KW-0677">Repeat</keyword>
<dbReference type="SUPFAM" id="SSF48403">
    <property type="entry name" value="Ankyrin repeat"/>
    <property type="match status" value="1"/>
</dbReference>
<name>A0ABU2YEB3_9FLAO</name>
<evidence type="ECO:0000313" key="6">
    <source>
        <dbReference type="Proteomes" id="UP001254488"/>
    </source>
</evidence>
<feature type="signal peptide" evidence="4">
    <location>
        <begin position="1"/>
        <end position="21"/>
    </location>
</feature>
<proteinExistence type="predicted"/>
<dbReference type="InterPro" id="IPR036770">
    <property type="entry name" value="Ankyrin_rpt-contain_sf"/>
</dbReference>
<dbReference type="Gene3D" id="1.25.40.20">
    <property type="entry name" value="Ankyrin repeat-containing domain"/>
    <property type="match status" value="1"/>
</dbReference>
<dbReference type="EMBL" id="JAVRHZ010000007">
    <property type="protein sequence ID" value="MDT0556534.1"/>
    <property type="molecule type" value="Genomic_DNA"/>
</dbReference>
<keyword evidence="4" id="KW-0732">Signal</keyword>
<comment type="caution">
    <text evidence="5">The sequence shown here is derived from an EMBL/GenBank/DDBJ whole genome shotgun (WGS) entry which is preliminary data.</text>
</comment>
<dbReference type="Pfam" id="PF12796">
    <property type="entry name" value="Ank_2"/>
    <property type="match status" value="1"/>
</dbReference>
<feature type="repeat" description="ANK" evidence="3">
    <location>
        <begin position="69"/>
        <end position="101"/>
    </location>
</feature>
<dbReference type="PROSITE" id="PS50088">
    <property type="entry name" value="ANK_REPEAT"/>
    <property type="match status" value="2"/>
</dbReference>
<keyword evidence="6" id="KW-1185">Reference proteome</keyword>
<dbReference type="InterPro" id="IPR002110">
    <property type="entry name" value="Ankyrin_rpt"/>
</dbReference>
<evidence type="ECO:0000256" key="1">
    <source>
        <dbReference type="ARBA" id="ARBA00022737"/>
    </source>
</evidence>
<keyword evidence="2 3" id="KW-0040">ANK repeat</keyword>
<evidence type="ECO:0000313" key="5">
    <source>
        <dbReference type="EMBL" id="MDT0556534.1"/>
    </source>
</evidence>
<feature type="chain" id="PRO_5046589670" evidence="4">
    <location>
        <begin position="22"/>
        <end position="126"/>
    </location>
</feature>
<dbReference type="Proteomes" id="UP001254488">
    <property type="component" value="Unassembled WGS sequence"/>
</dbReference>
<organism evidence="5 6">
    <name type="scientific">Patiriisocius hiemis</name>
    <dbReference type="NCBI Taxonomy" id="3075604"/>
    <lineage>
        <taxon>Bacteria</taxon>
        <taxon>Pseudomonadati</taxon>
        <taxon>Bacteroidota</taxon>
        <taxon>Flavobacteriia</taxon>
        <taxon>Flavobacteriales</taxon>
        <taxon>Flavobacteriaceae</taxon>
        <taxon>Patiriisocius</taxon>
    </lineage>
</organism>
<dbReference type="PROSITE" id="PS50297">
    <property type="entry name" value="ANK_REP_REGION"/>
    <property type="match status" value="2"/>
</dbReference>